<dbReference type="AlphaFoldDB" id="A0AB36K6W5"/>
<gene>
    <name evidence="2" type="ORF">BZG09_08945</name>
</gene>
<name>A0AB36K6W5_9GAMM</name>
<sequence>MLYTRCHTSEAVAHTRFDSYCESCSLDVALGLLSACRLSDNAVKALIASGWDMPVTTLPHYSATEIAKELGVSPKKWAEWPTQINLNAKSSVNGGSTRPQIAKSKSKHFGTTTKAGNGFYNSLR</sequence>
<protein>
    <submittedName>
        <fullName evidence="2">Uncharacterized protein</fullName>
    </submittedName>
</protein>
<evidence type="ECO:0000313" key="2">
    <source>
        <dbReference type="EMBL" id="OOE43915.1"/>
    </source>
</evidence>
<accession>A0AB36K6W5</accession>
<feature type="compositionally biased region" description="Polar residues" evidence="1">
    <location>
        <begin position="88"/>
        <end position="99"/>
    </location>
</feature>
<comment type="caution">
    <text evidence="2">The sequence shown here is derived from an EMBL/GenBank/DDBJ whole genome shotgun (WGS) entry which is preliminary data.</text>
</comment>
<evidence type="ECO:0000256" key="1">
    <source>
        <dbReference type="SAM" id="MobiDB-lite"/>
    </source>
</evidence>
<organism evidence="2 3">
    <name type="scientific">Salinivibrio kushneri</name>
    <dbReference type="NCBI Taxonomy" id="1908198"/>
    <lineage>
        <taxon>Bacteria</taxon>
        <taxon>Pseudomonadati</taxon>
        <taxon>Pseudomonadota</taxon>
        <taxon>Gammaproteobacteria</taxon>
        <taxon>Vibrionales</taxon>
        <taxon>Vibrionaceae</taxon>
        <taxon>Salinivibrio</taxon>
    </lineage>
</organism>
<reference evidence="2 3" key="1">
    <citation type="journal article" date="2017" name="Genome Announc.">
        <title>Draft Genome Sequences of Salinivibrio proteolyticus, Salinivibrio sharmensis, Salinivibrio siamensis, Salinivibrio costicola subsp. alcaliphilus, Salinivibrio costicola subsp. vallismortis, and 29 New Isolates Belonging to the Genus Salinivibrio.</title>
        <authorList>
            <person name="Lopez-Hermoso C."/>
            <person name="de la Haba R.R."/>
            <person name="Sanchez-Porro C."/>
            <person name="Bayliss S.C."/>
            <person name="Feil E.J."/>
            <person name="Ventosa A."/>
        </authorList>
    </citation>
    <scope>NUCLEOTIDE SEQUENCE [LARGE SCALE GENOMIC DNA]</scope>
    <source>
        <strain evidence="2 3">IC202</strain>
    </source>
</reference>
<dbReference type="Proteomes" id="UP000188726">
    <property type="component" value="Unassembled WGS sequence"/>
</dbReference>
<feature type="region of interest" description="Disordered" evidence="1">
    <location>
        <begin position="88"/>
        <end position="110"/>
    </location>
</feature>
<evidence type="ECO:0000313" key="3">
    <source>
        <dbReference type="Proteomes" id="UP000188726"/>
    </source>
</evidence>
<dbReference type="RefSeq" id="WP_077458549.1">
    <property type="nucleotide sequence ID" value="NZ_MUEO01000019.1"/>
</dbReference>
<dbReference type="EMBL" id="MUEO01000019">
    <property type="protein sequence ID" value="OOE43915.1"/>
    <property type="molecule type" value="Genomic_DNA"/>
</dbReference>
<proteinExistence type="predicted"/>